<sequence length="130" mass="14846">MCRQSAILKRSDLVSFKIPTAKPIGRTVKYRIFLSAFLFVLLPAFAQAEYRVFVLKITKKSADPQAAQTQDFRLVESTLDHVQYRYYYPVAADEEVTYIDTWRCYGRTGDFQPHCPNPKGQIPAEPAPAP</sequence>
<name>Q6MNI5_BDEBA</name>
<reference evidence="1 2" key="1">
    <citation type="journal article" date="2004" name="Science">
        <title>A predator unmasked: life cycle of Bdellovibrio bacteriovorus from a genomic perspective.</title>
        <authorList>
            <person name="Rendulic S."/>
            <person name="Jagtap P."/>
            <person name="Rosinus A."/>
            <person name="Eppinger M."/>
            <person name="Baar C."/>
            <person name="Lanz C."/>
            <person name="Keller H."/>
            <person name="Lambert C."/>
            <person name="Evans K.J."/>
            <person name="Goesmann A."/>
            <person name="Meyer F."/>
            <person name="Sockett R.E."/>
            <person name="Schuster S.C."/>
        </authorList>
    </citation>
    <scope>NUCLEOTIDE SEQUENCE [LARGE SCALE GENOMIC DNA]</scope>
    <source>
        <strain evidence="2">ATCC 15356 / DSM 50701 / NCIMB 9529 / HD100</strain>
    </source>
</reference>
<dbReference type="Proteomes" id="UP000008080">
    <property type="component" value="Chromosome"/>
</dbReference>
<dbReference type="eggNOG" id="ENOG50319AJ">
    <property type="taxonomic scope" value="Bacteria"/>
</dbReference>
<proteinExistence type="predicted"/>
<gene>
    <name evidence="1" type="ordered locus">Bd1269</name>
</gene>
<dbReference type="KEGG" id="bba:Bd1269"/>
<dbReference type="EMBL" id="BX842649">
    <property type="protein sequence ID" value="CAE79166.1"/>
    <property type="molecule type" value="Genomic_DNA"/>
</dbReference>
<accession>Q6MNI5</accession>
<dbReference type="HOGENOM" id="CLU_159153_0_0_7"/>
<keyword evidence="2" id="KW-1185">Reference proteome</keyword>
<dbReference type="AlphaFoldDB" id="Q6MNI5"/>
<evidence type="ECO:0000313" key="1">
    <source>
        <dbReference type="EMBL" id="CAE79166.1"/>
    </source>
</evidence>
<organism evidence="1 2">
    <name type="scientific">Bdellovibrio bacteriovorus (strain ATCC 15356 / DSM 50701 / NCIMB 9529 / HD100)</name>
    <dbReference type="NCBI Taxonomy" id="264462"/>
    <lineage>
        <taxon>Bacteria</taxon>
        <taxon>Pseudomonadati</taxon>
        <taxon>Bdellovibrionota</taxon>
        <taxon>Bdellovibrionia</taxon>
        <taxon>Bdellovibrionales</taxon>
        <taxon>Pseudobdellovibrionaceae</taxon>
        <taxon>Bdellovibrio</taxon>
    </lineage>
</organism>
<evidence type="ECO:0000313" key="2">
    <source>
        <dbReference type="Proteomes" id="UP000008080"/>
    </source>
</evidence>
<dbReference type="STRING" id="264462.Bd1269"/>
<protein>
    <submittedName>
        <fullName evidence="1">Uncharacterized protein</fullName>
    </submittedName>
</protein>